<dbReference type="InterPro" id="IPR050471">
    <property type="entry name" value="AB_hydrolase"/>
</dbReference>
<feature type="compositionally biased region" description="Low complexity" evidence="1">
    <location>
        <begin position="372"/>
        <end position="392"/>
    </location>
</feature>
<feature type="compositionally biased region" description="Polar residues" evidence="1">
    <location>
        <begin position="46"/>
        <end position="62"/>
    </location>
</feature>
<comment type="caution">
    <text evidence="3">The sequence shown here is derived from an EMBL/GenBank/DDBJ whole genome shotgun (WGS) entry which is preliminary data.</text>
</comment>
<gene>
    <name evidence="3" type="ORF">EVJ58_g5588</name>
</gene>
<evidence type="ECO:0000313" key="4">
    <source>
        <dbReference type="Proteomes" id="UP000298390"/>
    </source>
</evidence>
<proteinExistence type="predicted"/>
<feature type="compositionally biased region" description="Basic residues" evidence="1">
    <location>
        <begin position="93"/>
        <end position="104"/>
    </location>
</feature>
<feature type="compositionally biased region" description="Pro residues" evidence="1">
    <location>
        <begin position="937"/>
        <end position="950"/>
    </location>
</feature>
<feature type="compositionally biased region" description="Basic and acidic residues" evidence="1">
    <location>
        <begin position="489"/>
        <end position="498"/>
    </location>
</feature>
<dbReference type="PANTHER" id="PTHR43433:SF10">
    <property type="entry name" value="AB HYDROLASE-1 DOMAIN-CONTAINING PROTEIN"/>
    <property type="match status" value="1"/>
</dbReference>
<feature type="region of interest" description="Disordered" evidence="1">
    <location>
        <begin position="248"/>
        <end position="439"/>
    </location>
</feature>
<dbReference type="Proteomes" id="UP000298390">
    <property type="component" value="Unassembled WGS sequence"/>
</dbReference>
<feature type="region of interest" description="Disordered" evidence="1">
    <location>
        <begin position="804"/>
        <end position="848"/>
    </location>
</feature>
<feature type="compositionally biased region" description="Low complexity" evidence="1">
    <location>
        <begin position="809"/>
        <end position="830"/>
    </location>
</feature>
<name>A0A4Y9YBP7_9APHY</name>
<feature type="region of interest" description="Disordered" evidence="1">
    <location>
        <begin position="870"/>
        <end position="895"/>
    </location>
</feature>
<feature type="compositionally biased region" description="Basic residues" evidence="1">
    <location>
        <begin position="257"/>
        <end position="269"/>
    </location>
</feature>
<feature type="region of interest" description="Disordered" evidence="1">
    <location>
        <begin position="470"/>
        <end position="516"/>
    </location>
</feature>
<feature type="compositionally biased region" description="Polar residues" evidence="1">
    <location>
        <begin position="393"/>
        <end position="409"/>
    </location>
</feature>
<feature type="region of interest" description="Disordered" evidence="1">
    <location>
        <begin position="1"/>
        <end position="163"/>
    </location>
</feature>
<dbReference type="InterPro" id="IPR000073">
    <property type="entry name" value="AB_hydrolase_1"/>
</dbReference>
<dbReference type="PANTHER" id="PTHR43433">
    <property type="entry name" value="HYDROLASE, ALPHA/BETA FOLD FAMILY PROTEIN"/>
    <property type="match status" value="1"/>
</dbReference>
<feature type="region of interest" description="Disordered" evidence="1">
    <location>
        <begin position="560"/>
        <end position="588"/>
    </location>
</feature>
<feature type="compositionally biased region" description="Low complexity" evidence="1">
    <location>
        <begin position="979"/>
        <end position="998"/>
    </location>
</feature>
<dbReference type="SUPFAM" id="SSF53474">
    <property type="entry name" value="alpha/beta-Hydrolases"/>
    <property type="match status" value="1"/>
</dbReference>
<dbReference type="Pfam" id="PF00561">
    <property type="entry name" value="Abhydrolase_1"/>
    <property type="match status" value="1"/>
</dbReference>
<feature type="compositionally biased region" description="Low complexity" evidence="1">
    <location>
        <begin position="410"/>
        <end position="429"/>
    </location>
</feature>
<feature type="compositionally biased region" description="Polar residues" evidence="1">
    <location>
        <begin position="430"/>
        <end position="439"/>
    </location>
</feature>
<sequence length="1155" mass="125673">MAATSTRTPPNAYNFYDADSPQLQHRVSRKSSRSSFLSLKRTKKSVSSVESHTPAVSPTPGQSRIGDESMSPSSFHVSQDPSEVILTGISRQGSRHGHHSRRSSRSLSSRQDQVSLHSAKSSERQRSKKKAVPSQIESQPFPVIGGYDPFMPDDRYGRRRSHSQRDIAYSYPDDFEELAFHNRPFNTSLVDSASSVLSHYDAPQTPVDDHLFRDPVYTLPVVVAAPVPGVETMDALVDGMNDGFNDDHYTGSGGLSGRKKVSKTGHHPLYHPPLPKPPPGVVLGKVGQTSTPHRSPDSDEDEEQTHAPIRSWSEQREHRKKRRPGSARSPPTATSSHPVYPSRPASALSTRSSGHPHAAPSTRDLAVPPRPSSSYSTTSTCSPPSTATSTPTNHSFISRDQSTPTSSTYSARPTSSGSTTSGPTSQTATYAESSYVSQRTSILSTSTYDSHQYAGPSRTVAPSISEIIRAHAPPSQRVRSRKSSYARSFGHETVHEQPEPIPQPLNSEGDADPVSRSSVDTIAEEVQRTFESIPAPSPSPRPLHLSRSFPRLPVSQIDTRNMSSTRSEGRRESSIFSYSTTSDQPPIPGFDLSTLTKPPTNSPSQAIAQYLRSARLTTLLPLTRFPHASKDHPLTVSLSDLGSPTGYPVVVFLGLGCVRHIMGLYDEMAECLNIRLITIDRWGLGRTDSPRSKSARGIPEWAYVVEEVLDRLKIDQCSVMAHSAGAPYALAFANKYPERIRGEVCLMAPWVGGGEGAGYKWLKYVPNGILKTAQAAEWKLQAWMIGKPPTFQFEGIGFDASSPVASPVTSRSAATSPRMASRSASTSTRKSTSHLEMKSEADPRPSISSIAMSEYDDLRDFDGCFESQTSLERRSTGSDQKGAEATPTKPIQRKASRGFLGRLKGGQPQSPQDGHRSGNKLKVLRSMSSLKGKKSAPPSPSEAPPVPRLPILPQASADVGLGLDHLDLNGLDLSDTIRLKSTSTPPATASPSSKTAPSIDFPDDDPFASRVHGRRSISLGVGQRPAMSTPSPLPSPLPEADSTPASFQAMLGNALLAASHAESSKGTHRDLLQILNHDRQPWGFSYAAYPHTVRVWYGDHDERIAENAVRWMENTMGRDKCIVKVIEGADHALMYRSSVVIEVLENISDLWQDRD</sequence>
<evidence type="ECO:0000313" key="3">
    <source>
        <dbReference type="EMBL" id="TFY59745.1"/>
    </source>
</evidence>
<dbReference type="Gene3D" id="3.40.50.1820">
    <property type="entry name" value="alpha/beta hydrolase"/>
    <property type="match status" value="1"/>
</dbReference>
<feature type="compositionally biased region" description="Polar residues" evidence="1">
    <location>
        <begin position="1"/>
        <end position="11"/>
    </location>
</feature>
<protein>
    <recommendedName>
        <fullName evidence="2">AB hydrolase-1 domain-containing protein</fullName>
    </recommendedName>
</protein>
<feature type="compositionally biased region" description="Polar residues" evidence="1">
    <location>
        <begin position="70"/>
        <end position="81"/>
    </location>
</feature>
<feature type="compositionally biased region" description="Pro residues" evidence="1">
    <location>
        <begin position="270"/>
        <end position="280"/>
    </location>
</feature>
<feature type="region of interest" description="Disordered" evidence="1">
    <location>
        <begin position="928"/>
        <end position="951"/>
    </location>
</feature>
<dbReference type="InterPro" id="IPR029058">
    <property type="entry name" value="AB_hydrolase_fold"/>
</dbReference>
<dbReference type="AlphaFoldDB" id="A0A4Y9YBP7"/>
<accession>A0A4Y9YBP7</accession>
<feature type="compositionally biased region" description="Basic and acidic residues" evidence="1">
    <location>
        <begin position="833"/>
        <end position="843"/>
    </location>
</feature>
<organism evidence="3 4">
    <name type="scientific">Rhodofomes roseus</name>
    <dbReference type="NCBI Taxonomy" id="34475"/>
    <lineage>
        <taxon>Eukaryota</taxon>
        <taxon>Fungi</taxon>
        <taxon>Dikarya</taxon>
        <taxon>Basidiomycota</taxon>
        <taxon>Agaricomycotina</taxon>
        <taxon>Agaricomycetes</taxon>
        <taxon>Polyporales</taxon>
        <taxon>Rhodofomes</taxon>
    </lineage>
</organism>
<feature type="region of interest" description="Disordered" evidence="1">
    <location>
        <begin position="979"/>
        <end position="1044"/>
    </location>
</feature>
<evidence type="ECO:0000256" key="1">
    <source>
        <dbReference type="SAM" id="MobiDB-lite"/>
    </source>
</evidence>
<feature type="domain" description="AB hydrolase-1" evidence="2">
    <location>
        <begin position="664"/>
        <end position="775"/>
    </location>
</feature>
<dbReference type="STRING" id="34475.A0A4Y9YBP7"/>
<feature type="compositionally biased region" description="Polar residues" evidence="1">
    <location>
        <begin position="575"/>
        <end position="584"/>
    </location>
</feature>
<evidence type="ECO:0000259" key="2">
    <source>
        <dbReference type="Pfam" id="PF00561"/>
    </source>
</evidence>
<reference evidence="3 4" key="1">
    <citation type="submission" date="2019-01" db="EMBL/GenBank/DDBJ databases">
        <title>Genome sequencing of the rare red list fungi Fomitopsis rosea.</title>
        <authorList>
            <person name="Buettner E."/>
            <person name="Kellner H."/>
        </authorList>
    </citation>
    <scope>NUCLEOTIDE SEQUENCE [LARGE SCALE GENOMIC DNA]</scope>
    <source>
        <strain evidence="3 4">DSM 105464</strain>
    </source>
</reference>
<dbReference type="EMBL" id="SEKV01000289">
    <property type="protein sequence ID" value="TFY59745.1"/>
    <property type="molecule type" value="Genomic_DNA"/>
</dbReference>